<evidence type="ECO:0000256" key="3">
    <source>
        <dbReference type="ARBA" id="ARBA00022806"/>
    </source>
</evidence>
<dbReference type="EMBL" id="UYWX01020809">
    <property type="protein sequence ID" value="VDM34212.1"/>
    <property type="molecule type" value="Genomic_DNA"/>
</dbReference>
<gene>
    <name evidence="8" type="ORF">TTAC_LOCUS9423</name>
</gene>
<dbReference type="WBParaSite" id="TTAC_0000943801-mRNA-1">
    <property type="protein sequence ID" value="TTAC_0000943801-mRNA-1"/>
    <property type="gene ID" value="TTAC_0000943801"/>
</dbReference>
<comment type="catalytic activity">
    <reaction evidence="4">
        <text>ATP + H2O = ADP + phosphate + H(+)</text>
        <dbReference type="Rhea" id="RHEA:13065"/>
        <dbReference type="ChEBI" id="CHEBI:15377"/>
        <dbReference type="ChEBI" id="CHEBI:15378"/>
        <dbReference type="ChEBI" id="CHEBI:30616"/>
        <dbReference type="ChEBI" id="CHEBI:43474"/>
        <dbReference type="ChEBI" id="CHEBI:456216"/>
        <dbReference type="EC" id="3.6.4.13"/>
    </reaction>
</comment>
<keyword evidence="2" id="KW-0378">Hydrolase</keyword>
<evidence type="ECO:0000256" key="4">
    <source>
        <dbReference type="ARBA" id="ARBA00047984"/>
    </source>
</evidence>
<evidence type="ECO:0000313" key="8">
    <source>
        <dbReference type="EMBL" id="VDM34212.1"/>
    </source>
</evidence>
<reference evidence="8 9" key="2">
    <citation type="submission" date="2018-11" db="EMBL/GenBank/DDBJ databases">
        <authorList>
            <consortium name="Pathogen Informatics"/>
        </authorList>
    </citation>
    <scope>NUCLEOTIDE SEQUENCE [LARGE SCALE GENOMIC DNA]</scope>
</reference>
<feature type="region of interest" description="Disordered" evidence="6">
    <location>
        <begin position="725"/>
        <end position="745"/>
    </location>
</feature>
<dbReference type="GO" id="GO:0003724">
    <property type="term" value="F:RNA helicase activity"/>
    <property type="evidence" value="ECO:0007669"/>
    <property type="project" value="UniProtKB-EC"/>
</dbReference>
<dbReference type="PANTHER" id="PTHR18934:SF118">
    <property type="entry name" value="ATP-DEPENDENT RNA HELICASE DHX33"/>
    <property type="match status" value="1"/>
</dbReference>
<dbReference type="AlphaFoldDB" id="A0A158RFB5"/>
<keyword evidence="7" id="KW-0812">Transmembrane</keyword>
<keyword evidence="7" id="KW-0472">Membrane</keyword>
<dbReference type="GO" id="GO:0045943">
    <property type="term" value="P:positive regulation of transcription by RNA polymerase I"/>
    <property type="evidence" value="ECO:0007669"/>
    <property type="project" value="TreeGrafter"/>
</dbReference>
<dbReference type="STRING" id="6205.A0A158RFB5"/>
<reference evidence="10" key="1">
    <citation type="submission" date="2016-04" db="UniProtKB">
        <authorList>
            <consortium name="WormBaseParasite"/>
        </authorList>
    </citation>
    <scope>IDENTIFICATION</scope>
</reference>
<keyword evidence="3" id="KW-0067">ATP-binding</keyword>
<feature type="transmembrane region" description="Helical" evidence="7">
    <location>
        <begin position="20"/>
        <end position="40"/>
    </location>
</feature>
<dbReference type="PANTHER" id="PTHR18934">
    <property type="entry name" value="ATP-DEPENDENT RNA HELICASE"/>
    <property type="match status" value="1"/>
</dbReference>
<dbReference type="Pfam" id="PF21010">
    <property type="entry name" value="HA2_C"/>
    <property type="match status" value="1"/>
</dbReference>
<dbReference type="GO" id="GO:0003725">
    <property type="term" value="F:double-stranded RNA binding"/>
    <property type="evidence" value="ECO:0007669"/>
    <property type="project" value="TreeGrafter"/>
</dbReference>
<accession>A0A158RFB5</accession>
<keyword evidence="3" id="KW-0347">Helicase</keyword>
<evidence type="ECO:0000256" key="6">
    <source>
        <dbReference type="SAM" id="MobiDB-lite"/>
    </source>
</evidence>
<organism evidence="10">
    <name type="scientific">Hydatigena taeniaeformis</name>
    <name type="common">Feline tapeworm</name>
    <name type="synonym">Taenia taeniaeformis</name>
    <dbReference type="NCBI Taxonomy" id="6205"/>
    <lineage>
        <taxon>Eukaryota</taxon>
        <taxon>Metazoa</taxon>
        <taxon>Spiralia</taxon>
        <taxon>Lophotrochozoa</taxon>
        <taxon>Platyhelminthes</taxon>
        <taxon>Cestoda</taxon>
        <taxon>Eucestoda</taxon>
        <taxon>Cyclophyllidea</taxon>
        <taxon>Taeniidae</taxon>
        <taxon>Hydatigera</taxon>
    </lineage>
</organism>
<dbReference type="Gene3D" id="1.20.58.1520">
    <property type="match status" value="1"/>
</dbReference>
<evidence type="ECO:0000256" key="5">
    <source>
        <dbReference type="SAM" id="Coils"/>
    </source>
</evidence>
<dbReference type="GO" id="GO:0016787">
    <property type="term" value="F:hydrolase activity"/>
    <property type="evidence" value="ECO:0007669"/>
    <property type="project" value="UniProtKB-KW"/>
</dbReference>
<evidence type="ECO:0000313" key="9">
    <source>
        <dbReference type="Proteomes" id="UP000274429"/>
    </source>
</evidence>
<dbReference type="Proteomes" id="UP000274429">
    <property type="component" value="Unassembled WGS sequence"/>
</dbReference>
<keyword evidence="5" id="KW-0175">Coiled coil</keyword>
<name>A0A158RFB5_HYDTA</name>
<evidence type="ECO:0000256" key="2">
    <source>
        <dbReference type="ARBA" id="ARBA00022801"/>
    </source>
</evidence>
<dbReference type="EC" id="3.6.4.13" evidence="1"/>
<dbReference type="Pfam" id="PF03999">
    <property type="entry name" value="MAP65_ASE1"/>
    <property type="match status" value="1"/>
</dbReference>
<keyword evidence="3" id="KW-0547">Nucleotide-binding</keyword>
<protein>
    <recommendedName>
        <fullName evidence="1">RNA helicase</fullName>
        <ecNumber evidence="1">3.6.4.13</ecNumber>
    </recommendedName>
</protein>
<dbReference type="GO" id="GO:0005730">
    <property type="term" value="C:nucleolus"/>
    <property type="evidence" value="ECO:0007669"/>
    <property type="project" value="TreeGrafter"/>
</dbReference>
<sequence length="745" mass="84678">MTAFPLAPRLARALCSAAHLNCLIEAIIVISMLYVAPVFYVPQESREEFNEISTRFRHLDGDLASLVLVYRAYVKAAETSNNIDGGPTVAIAASTRLARRNRWCRENFINQARMRTAVKVRIQLRDLVKSSGLGRLHSCGSDDFSPLTKAFFEVAFRDQVATLATNRTDSSTNRVRESFPYYKRLEDTDPSSPLLCIHPDSSIYPLAIVARCPPPAVLFLEAVDSSSVPFSDTHQRVMMRHVCRIPSSWLGDENMEAVEAIKADVEESRLSASTQESDEIAATSNVISLSEHVVNVENAWSEIGYCPSKHIELQESLMNNVTKILTDELSSAESEKAEILCKIDQMRVEIAEIEKELQIPRKQISSQSLLSILDELTGYRSELDRKIAELNAEFKKLKSNEENLCQLLHVATLKGFPLIPSYNDKLRVQHHIDELQDVKRHRVDKLAKMRQRILSCIDYLKSDCNLTLPEPISGIVTMNVEPLDLSEAFLEEMDRTQDLYMDLFHKFKSEEDELFENIDSLRKRLGLPPFTLPKEHSKCPSRRINYGSEELSRLRELRLANLRHLMEASVLELEGIWADALVSTDYRQNFRDSMPMDCTEENLSRLEEEVHRWRRFKSSHQDFYDALMVWLDTLRQIKAIELKRQDPTVLKNRGGILLKLDKEDRKLRTRDLPNQTAHLESIIANECVGSDIDQFSLVCFEGQPLTGQKNSLTLIIDKNLEPSGNVATGPTSTASKTTKSGFVYA</sequence>
<evidence type="ECO:0000313" key="10">
    <source>
        <dbReference type="WBParaSite" id="TTAC_0000943801-mRNA-1"/>
    </source>
</evidence>
<evidence type="ECO:0000256" key="1">
    <source>
        <dbReference type="ARBA" id="ARBA00012552"/>
    </source>
</evidence>
<feature type="coiled-coil region" evidence="5">
    <location>
        <begin position="329"/>
        <end position="407"/>
    </location>
</feature>
<dbReference type="OrthoDB" id="642895at2759"/>
<keyword evidence="9" id="KW-1185">Reference proteome</keyword>
<proteinExistence type="predicted"/>
<evidence type="ECO:0000256" key="7">
    <source>
        <dbReference type="SAM" id="Phobius"/>
    </source>
</evidence>
<keyword evidence="7" id="KW-1133">Transmembrane helix</keyword>
<dbReference type="Gene3D" id="1.20.120.1080">
    <property type="match status" value="1"/>
</dbReference>